<protein>
    <submittedName>
        <fullName evidence="1">Regulation of nuclear pre-mRNA domain-containing protein 2</fullName>
    </submittedName>
</protein>
<sequence length="706" mass="75546">MNSLGSSSKWPSYDSLPSNSSFLLSESEQTEDEADVFSEGEADSGITKSVPDWERITLSGNYLDLPAHSNQPDSRTKSDQPEHCPDETKRPGSASSPGAATLGSSSATPADLAFAQKIEMMLKIWFPRVAFQSTVTPSQTATPRLPPHWHQNQLHMPVKVTDASHRLNLFYLANDVIQNCKRKNAIVYRTAFAEVLRDAFLLVNFEGDPKVTKSVERILSIWEDRGVYSGTLITELRSSLVKEESPPETPVEQKTPGESKAEMRSKVVAEFVPQALLDELSKYKRSLEEIDLREKQLTAMRVDICSSEALKKLKDKAGGKKFSKDFEEGSAQLQEFVKFLDKQCKTGPVLMEALTNADIFYETQYNEVKIVANAYQTFANRVSHLKRKLDTLKATLPDLDDSPIPSPSADAPSPTGSESPFHGLEMAHPDPDLDGSAMDDEAEPPAPSPLSSPGGSPRNMDALGENDNREVEDMELSDEEMDSGGIIVEQRVERPTRPEVSTPVCAKTEPSAVAEQPVAQVTPPVAAPALAMESVDLGKIGSILNSLSSVMKSTGSSVESPPAAAAAPAGSSLRMTPAASLASQDATSLVNILSKVDVSPADLLGALSKVHGQSSRDGTNSLLSSPAANVSSDSSTTGKIPPSSSSTSASVVSTQSLPVSSVASVPSSFTPTVGQSTDSQTLTQTSNPASALVQALHRDMDLTTET</sequence>
<dbReference type="Proteomes" id="UP000805704">
    <property type="component" value="Chromosome 23"/>
</dbReference>
<feature type="non-terminal residue" evidence="1">
    <location>
        <position position="706"/>
    </location>
</feature>
<accession>A0ACB7ETX0</accession>
<gene>
    <name evidence="1" type="primary">RPRD2</name>
    <name evidence="1" type="ORF">GBF38_011227</name>
</gene>
<keyword evidence="2" id="KW-1185">Reference proteome</keyword>
<name>A0ACB7ETX0_NIBAL</name>
<dbReference type="EMBL" id="CM024811">
    <property type="protein sequence ID" value="KAG8005250.1"/>
    <property type="molecule type" value="Genomic_DNA"/>
</dbReference>
<reference evidence="1" key="1">
    <citation type="submission" date="2020-04" db="EMBL/GenBank/DDBJ databases">
        <title>A chromosome-scale assembly and high-density genetic map of the yellow drum (Nibea albiflora) genome.</title>
        <authorList>
            <person name="Xu D."/>
            <person name="Zhang W."/>
            <person name="Chen R."/>
            <person name="Tan P."/>
            <person name="Wang L."/>
            <person name="Song H."/>
            <person name="Tian L."/>
            <person name="Zhu Q."/>
            <person name="Wang B."/>
        </authorList>
    </citation>
    <scope>NUCLEOTIDE SEQUENCE</scope>
    <source>
        <strain evidence="1">ZJHYS-2018</strain>
    </source>
</reference>
<evidence type="ECO:0000313" key="2">
    <source>
        <dbReference type="Proteomes" id="UP000805704"/>
    </source>
</evidence>
<proteinExistence type="predicted"/>
<organism evidence="1 2">
    <name type="scientific">Nibea albiflora</name>
    <name type="common">Yellow drum</name>
    <name type="synonym">Corvina albiflora</name>
    <dbReference type="NCBI Taxonomy" id="240163"/>
    <lineage>
        <taxon>Eukaryota</taxon>
        <taxon>Metazoa</taxon>
        <taxon>Chordata</taxon>
        <taxon>Craniata</taxon>
        <taxon>Vertebrata</taxon>
        <taxon>Euteleostomi</taxon>
        <taxon>Actinopterygii</taxon>
        <taxon>Neopterygii</taxon>
        <taxon>Teleostei</taxon>
        <taxon>Neoteleostei</taxon>
        <taxon>Acanthomorphata</taxon>
        <taxon>Eupercaria</taxon>
        <taxon>Sciaenidae</taxon>
        <taxon>Nibea</taxon>
    </lineage>
</organism>
<comment type="caution">
    <text evidence="1">The sequence shown here is derived from an EMBL/GenBank/DDBJ whole genome shotgun (WGS) entry which is preliminary data.</text>
</comment>
<evidence type="ECO:0000313" key="1">
    <source>
        <dbReference type="EMBL" id="KAG8005250.1"/>
    </source>
</evidence>